<protein>
    <submittedName>
        <fullName evidence="1">Uncharacterized protein</fullName>
    </submittedName>
</protein>
<organism evidence="1 2">
    <name type="scientific">Paraglaciecola chathamensis</name>
    <dbReference type="NCBI Taxonomy" id="368405"/>
    <lineage>
        <taxon>Bacteria</taxon>
        <taxon>Pseudomonadati</taxon>
        <taxon>Pseudomonadota</taxon>
        <taxon>Gammaproteobacteria</taxon>
        <taxon>Alteromonadales</taxon>
        <taxon>Alteromonadaceae</taxon>
        <taxon>Paraglaciecola</taxon>
    </lineage>
</organism>
<dbReference type="EMBL" id="BMZC01000016">
    <property type="protein sequence ID" value="GGZ79952.1"/>
    <property type="molecule type" value="Genomic_DNA"/>
</dbReference>
<accession>A0A8H9IKA9</accession>
<dbReference type="Proteomes" id="UP000622604">
    <property type="component" value="Unassembled WGS sequence"/>
</dbReference>
<evidence type="ECO:0000313" key="1">
    <source>
        <dbReference type="EMBL" id="GGZ79952.1"/>
    </source>
</evidence>
<dbReference type="AlphaFoldDB" id="A0A8H9IKA9"/>
<name>A0A8H9IKA9_9ALTE</name>
<reference evidence="1" key="2">
    <citation type="submission" date="2020-09" db="EMBL/GenBank/DDBJ databases">
        <authorList>
            <person name="Sun Q."/>
            <person name="Kim S."/>
        </authorList>
    </citation>
    <scope>NUCLEOTIDE SEQUENCE</scope>
    <source>
        <strain evidence="1">KCTC 32337</strain>
    </source>
</reference>
<evidence type="ECO:0000313" key="2">
    <source>
        <dbReference type="Proteomes" id="UP000622604"/>
    </source>
</evidence>
<reference evidence="1" key="1">
    <citation type="journal article" date="2014" name="Int. J. Syst. Evol. Microbiol.">
        <title>Complete genome sequence of Corynebacterium casei LMG S-19264T (=DSM 44701T), isolated from a smear-ripened cheese.</title>
        <authorList>
            <consortium name="US DOE Joint Genome Institute (JGI-PGF)"/>
            <person name="Walter F."/>
            <person name="Albersmeier A."/>
            <person name="Kalinowski J."/>
            <person name="Ruckert C."/>
        </authorList>
    </citation>
    <scope>NUCLEOTIDE SEQUENCE</scope>
    <source>
        <strain evidence="1">KCTC 32337</strain>
    </source>
</reference>
<sequence length="89" mass="9759">MIDFTKKSNQRESSDKTGSHSFIGAVAMSLSTSKYSYVKLSSPYPPAVAVIIRLTKVEKTSSVGLKWLANATAASLIKRLMAHILIFLR</sequence>
<dbReference type="RefSeq" id="WP_191867179.1">
    <property type="nucleotide sequence ID" value="NZ_BMZC01000016.1"/>
</dbReference>
<comment type="caution">
    <text evidence="1">The sequence shown here is derived from an EMBL/GenBank/DDBJ whole genome shotgun (WGS) entry which is preliminary data.</text>
</comment>
<gene>
    <name evidence="1" type="ORF">GCM10011274_42350</name>
</gene>
<proteinExistence type="predicted"/>